<dbReference type="PRINTS" id="PR00019">
    <property type="entry name" value="LEURICHRPT"/>
</dbReference>
<evidence type="ECO:0000256" key="8">
    <source>
        <dbReference type="ARBA" id="ARBA00023136"/>
    </source>
</evidence>
<dbReference type="SUPFAM" id="SSF52200">
    <property type="entry name" value="Toll/Interleukin receptor TIR domain"/>
    <property type="match status" value="1"/>
</dbReference>
<dbReference type="InterPro" id="IPR000157">
    <property type="entry name" value="TIR_dom"/>
</dbReference>
<keyword evidence="8 11" id="KW-0472">Membrane</keyword>
<dbReference type="SMART" id="SM00364">
    <property type="entry name" value="LRR_BAC"/>
    <property type="match status" value="4"/>
</dbReference>
<dbReference type="PROSITE" id="PS50104">
    <property type="entry name" value="TIR"/>
    <property type="match status" value="1"/>
</dbReference>
<accession>B3M3C1</accession>
<keyword evidence="6" id="KW-0677">Repeat</keyword>
<keyword evidence="10" id="KW-0325">Glycoprotein</keyword>
<dbReference type="Pfam" id="PF13676">
    <property type="entry name" value="TIR_2"/>
    <property type="match status" value="1"/>
</dbReference>
<dbReference type="STRING" id="7217.B3M3C1"/>
<dbReference type="Pfam" id="PF13855">
    <property type="entry name" value="LRR_8"/>
    <property type="match status" value="1"/>
</dbReference>
<dbReference type="SMART" id="SM00082">
    <property type="entry name" value="LRRCT"/>
    <property type="match status" value="2"/>
</dbReference>
<keyword evidence="3" id="KW-0433">Leucine-rich repeat</keyword>
<dbReference type="Proteomes" id="UP000007801">
    <property type="component" value="Unassembled WGS sequence"/>
</dbReference>
<dbReference type="InterPro" id="IPR001611">
    <property type="entry name" value="Leu-rich_rpt"/>
</dbReference>
<dbReference type="SMART" id="SM00369">
    <property type="entry name" value="LRR_TYP"/>
    <property type="match status" value="11"/>
</dbReference>
<gene>
    <name evidence="14" type="primary">Dana\GF16456</name>
    <name evidence="14" type="synonym">dana_GLEANR_17726</name>
    <name evidence="14" type="ORF">GF16456</name>
</gene>
<dbReference type="Pfam" id="PF13306">
    <property type="entry name" value="LRR_5"/>
    <property type="match status" value="1"/>
</dbReference>
<comment type="subcellular location">
    <subcellularLocation>
        <location evidence="1">Membrane</location>
        <topology evidence="1">Single-pass type I membrane protein</topology>
    </subcellularLocation>
</comment>
<dbReference type="KEGG" id="dan:6499252"/>
<dbReference type="PRINTS" id="PR01537">
    <property type="entry name" value="INTRLKN1R1F"/>
</dbReference>
<dbReference type="InterPro" id="IPR000372">
    <property type="entry name" value="LRRNT"/>
</dbReference>
<evidence type="ECO:0000256" key="2">
    <source>
        <dbReference type="ARBA" id="ARBA00009634"/>
    </source>
</evidence>
<evidence type="ECO:0000256" key="3">
    <source>
        <dbReference type="ARBA" id="ARBA00022614"/>
    </source>
</evidence>
<dbReference type="eggNOG" id="KOG4641">
    <property type="taxonomic scope" value="Eukaryota"/>
</dbReference>
<keyword evidence="4 11" id="KW-0812">Transmembrane</keyword>
<dbReference type="SMART" id="SM00013">
    <property type="entry name" value="LRRNT"/>
    <property type="match status" value="1"/>
</dbReference>
<evidence type="ECO:0000256" key="4">
    <source>
        <dbReference type="ARBA" id="ARBA00022692"/>
    </source>
</evidence>
<comment type="similarity">
    <text evidence="2">Belongs to the Toll-like receptor family.</text>
</comment>
<feature type="chain" id="PRO_5002789501" description="TIR domain-containing protein" evidence="12">
    <location>
        <begin position="31"/>
        <end position="1098"/>
    </location>
</feature>
<dbReference type="EMBL" id="CH902617">
    <property type="protein sequence ID" value="EDV43582.1"/>
    <property type="molecule type" value="Genomic_DNA"/>
</dbReference>
<evidence type="ECO:0000259" key="13">
    <source>
        <dbReference type="PROSITE" id="PS50104"/>
    </source>
</evidence>
<dbReference type="GO" id="GO:0005886">
    <property type="term" value="C:plasma membrane"/>
    <property type="evidence" value="ECO:0007669"/>
    <property type="project" value="TreeGrafter"/>
</dbReference>
<feature type="signal peptide" evidence="12">
    <location>
        <begin position="1"/>
        <end position="30"/>
    </location>
</feature>
<evidence type="ECO:0000313" key="15">
    <source>
        <dbReference type="Proteomes" id="UP000007801"/>
    </source>
</evidence>
<keyword evidence="7 11" id="KW-1133">Transmembrane helix</keyword>
<dbReference type="OMA" id="EYELNCP"/>
<dbReference type="SMR" id="B3M3C1"/>
<dbReference type="Gene3D" id="3.80.10.10">
    <property type="entry name" value="Ribonuclease Inhibitor"/>
    <property type="match status" value="3"/>
</dbReference>
<name>B3M3C1_DROAN</name>
<dbReference type="OrthoDB" id="1421090at2759"/>
<dbReference type="PhylomeDB" id="B3M3C1"/>
<dbReference type="InterPro" id="IPR026906">
    <property type="entry name" value="LRR_5"/>
</dbReference>
<evidence type="ECO:0000256" key="9">
    <source>
        <dbReference type="ARBA" id="ARBA00023170"/>
    </source>
</evidence>
<dbReference type="Pfam" id="PF00560">
    <property type="entry name" value="LRR_1"/>
    <property type="match status" value="2"/>
</dbReference>
<dbReference type="InterPro" id="IPR035897">
    <property type="entry name" value="Toll_tir_struct_dom_sf"/>
</dbReference>
<dbReference type="PANTHER" id="PTHR24365:SF541">
    <property type="entry name" value="PROTEIN TOLL-RELATED"/>
    <property type="match status" value="1"/>
</dbReference>
<dbReference type="GeneID" id="6499252"/>
<dbReference type="PROSITE" id="PS51450">
    <property type="entry name" value="LRR"/>
    <property type="match status" value="2"/>
</dbReference>
<evidence type="ECO:0000256" key="6">
    <source>
        <dbReference type="ARBA" id="ARBA00022737"/>
    </source>
</evidence>
<evidence type="ECO:0000256" key="1">
    <source>
        <dbReference type="ARBA" id="ARBA00004479"/>
    </source>
</evidence>
<evidence type="ECO:0000256" key="10">
    <source>
        <dbReference type="ARBA" id="ARBA00023180"/>
    </source>
</evidence>
<organism evidence="14 15">
    <name type="scientific">Drosophila ananassae</name>
    <name type="common">Fruit fly</name>
    <dbReference type="NCBI Taxonomy" id="7217"/>
    <lineage>
        <taxon>Eukaryota</taxon>
        <taxon>Metazoa</taxon>
        <taxon>Ecdysozoa</taxon>
        <taxon>Arthropoda</taxon>
        <taxon>Hexapoda</taxon>
        <taxon>Insecta</taxon>
        <taxon>Pterygota</taxon>
        <taxon>Neoptera</taxon>
        <taxon>Endopterygota</taxon>
        <taxon>Diptera</taxon>
        <taxon>Brachycera</taxon>
        <taxon>Muscomorpha</taxon>
        <taxon>Ephydroidea</taxon>
        <taxon>Drosophilidae</taxon>
        <taxon>Drosophila</taxon>
        <taxon>Sophophora</taxon>
    </lineage>
</organism>
<dbReference type="AlphaFoldDB" id="B3M3C1"/>
<dbReference type="HOGENOM" id="CLU_009970_0_0_1"/>
<evidence type="ECO:0000313" key="14">
    <source>
        <dbReference type="EMBL" id="EDV43582.1"/>
    </source>
</evidence>
<dbReference type="InterPro" id="IPR000483">
    <property type="entry name" value="Cys-rich_flank_reg_C"/>
</dbReference>
<sequence>MRRPKAACQMMVPLLAVLLQMVQWPAGVAAFGRDECNEMSINMACQCSPVMSEFEIICPAYAENPKFRMSIQPSRSFVQIVCNLTDTSDYKQLPKVRIGEMDIVQMQRCLLPGYTPIAGILENLGMPTPQMLIFESDNLGMNVTRTHFERLHGLKRLRFTSRRPTHIPANLLNDLRNLSALELRANIAEMPAHLFDNLENLESIEFGSNQLKHLPRGIFSKMPKLKHLNLWSNQLHNLTKYDFEGATSVLDIDLHANGIEVLPHDVFFFMPNLREINLSANLFRSLPEGLFEHNTHLQQVRISNNRAKLTTLPSRLFANLPELKVLFLKTDLESLPGDLLEGSTGITNISLASNRLTTLPAKLLEYQSNLLSLDLSHNQLTHLPDGIFEHNKELKDLNLESNYLTGISSKLFSRLISLETLIMRNNRLNIIDHSAFTATTWLRHLYLEHNNIDLQQSLLTNHVNDPNSPFSSLLNLETLNLSHNSIMVIYYDWKILMTKLHTLDLSYNNISSLNFEDIQFISRNKLEVNLTHNKIRSIHLEKDLPGYSTDSSIVNIDLNDNPLDCDCTMLYFVQLVRGVHRPSYSKYFKFQTDRLVCSKPSALEGTSVKRIMAEKLLCPFDSPETDMDKRMCPQGCSCWVRTFDKALLVNCNNGNMTRVPRLPKRPQNLVRMELHMENNTLLNLPSGEMNPGYSEVTSLHVAGNNLTEITTNQLPSRLDLLDLRRNHLQLLNATLLGFLNHTMLRGSMKLSGNPWKCDCDAKQLLLFTQDNFDRIEDRGEMMCMNAEHPTRMVELSTDDICPADQGVFIALAMVIATAGLLVGFTAALYYKYQTEIKIWLYAHNMLLWFVTEEELDKDKKFDAFISYSHKDQSFIEQLVQQLEGGPQKFQLCVHERDWLVGGFIPENIMRSVSDSRRTIIVLSQNFIESEWARMEFRAAHRSALNEGRSRIIIIVYSDIGDVENLDEELKAYLKMNTYLKWGDPWFWDRLRFALPHRKPIGNMGNGALIKSPLKGSTDDKLELIKPSPVTPPLTTPPAEATKNPLVAQLNGSTPHTAIMIANGKNGLTNLYTPNGKSHGNGHINGAFIINTNAKQSDV</sequence>
<keyword evidence="5 12" id="KW-0732">Signal</keyword>
<keyword evidence="15" id="KW-1185">Reference proteome</keyword>
<dbReference type="FunFam" id="3.80.10.10:FF:001164">
    <property type="entry name" value="GH01279p"/>
    <property type="match status" value="1"/>
</dbReference>
<dbReference type="CTD" id="109651"/>
<feature type="domain" description="TIR" evidence="13">
    <location>
        <begin position="859"/>
        <end position="994"/>
    </location>
</feature>
<dbReference type="SMART" id="SM00255">
    <property type="entry name" value="TIR"/>
    <property type="match status" value="1"/>
</dbReference>
<dbReference type="InterPro" id="IPR003591">
    <property type="entry name" value="Leu-rich_rpt_typical-subtyp"/>
</dbReference>
<feature type="transmembrane region" description="Helical" evidence="11">
    <location>
        <begin position="807"/>
        <end position="830"/>
    </location>
</feature>
<evidence type="ECO:0000256" key="7">
    <source>
        <dbReference type="ARBA" id="ARBA00022989"/>
    </source>
</evidence>
<evidence type="ECO:0000256" key="12">
    <source>
        <dbReference type="SAM" id="SignalP"/>
    </source>
</evidence>
<proteinExistence type="inferred from homology"/>
<dbReference type="InterPro" id="IPR032675">
    <property type="entry name" value="LRR_dom_sf"/>
</dbReference>
<dbReference type="FunCoup" id="B3M3C1">
    <property type="interactions" value="108"/>
</dbReference>
<keyword evidence="9" id="KW-0675">Receptor</keyword>
<dbReference type="GO" id="GO:0038023">
    <property type="term" value="F:signaling receptor activity"/>
    <property type="evidence" value="ECO:0007669"/>
    <property type="project" value="TreeGrafter"/>
</dbReference>
<evidence type="ECO:0000256" key="11">
    <source>
        <dbReference type="SAM" id="Phobius"/>
    </source>
</evidence>
<dbReference type="GO" id="GO:0007165">
    <property type="term" value="P:signal transduction"/>
    <property type="evidence" value="ECO:0007669"/>
    <property type="project" value="InterPro"/>
</dbReference>
<dbReference type="Gene3D" id="3.40.50.10140">
    <property type="entry name" value="Toll/interleukin-1 receptor homology (TIR) domain"/>
    <property type="match status" value="1"/>
</dbReference>
<dbReference type="FunFam" id="3.40.50.10140:FF:000020">
    <property type="entry name" value="Blast:Protein toll"/>
    <property type="match status" value="1"/>
</dbReference>
<dbReference type="PANTHER" id="PTHR24365">
    <property type="entry name" value="TOLL-LIKE RECEPTOR"/>
    <property type="match status" value="1"/>
</dbReference>
<protein>
    <recommendedName>
        <fullName evidence="13">TIR domain-containing protein</fullName>
    </recommendedName>
</protein>
<evidence type="ECO:0000256" key="5">
    <source>
        <dbReference type="ARBA" id="ARBA00022729"/>
    </source>
</evidence>
<dbReference type="InParanoid" id="B3M3C1"/>
<dbReference type="SUPFAM" id="SSF52058">
    <property type="entry name" value="L domain-like"/>
    <property type="match status" value="3"/>
</dbReference>
<reference evidence="14 15" key="1">
    <citation type="journal article" date="2007" name="Nature">
        <title>Evolution of genes and genomes on the Drosophila phylogeny.</title>
        <authorList>
            <consortium name="Drosophila 12 Genomes Consortium"/>
            <person name="Clark A.G."/>
            <person name="Eisen M.B."/>
            <person name="Smith D.R."/>
            <person name="Bergman C.M."/>
            <person name="Oliver B."/>
            <person name="Markow T.A."/>
            <person name="Kaufman T.C."/>
            <person name="Kellis M."/>
            <person name="Gelbart W."/>
            <person name="Iyer V.N."/>
            <person name="Pollard D.A."/>
            <person name="Sackton T.B."/>
            <person name="Larracuente A.M."/>
            <person name="Singh N.D."/>
            <person name="Abad J.P."/>
            <person name="Abt D.N."/>
            <person name="Adryan B."/>
            <person name="Aguade M."/>
            <person name="Akashi H."/>
            <person name="Anderson W.W."/>
            <person name="Aquadro C.F."/>
            <person name="Ardell D.H."/>
            <person name="Arguello R."/>
            <person name="Artieri C.G."/>
            <person name="Barbash D.A."/>
            <person name="Barker D."/>
            <person name="Barsanti P."/>
            <person name="Batterham P."/>
            <person name="Batzoglou S."/>
            <person name="Begun D."/>
            <person name="Bhutkar A."/>
            <person name="Blanco E."/>
            <person name="Bosak S.A."/>
            <person name="Bradley R.K."/>
            <person name="Brand A.D."/>
            <person name="Brent M.R."/>
            <person name="Brooks A.N."/>
            <person name="Brown R.H."/>
            <person name="Butlin R.K."/>
            <person name="Caggese C."/>
            <person name="Calvi B.R."/>
            <person name="Bernardo de Carvalho A."/>
            <person name="Caspi A."/>
            <person name="Castrezana S."/>
            <person name="Celniker S.E."/>
            <person name="Chang J.L."/>
            <person name="Chapple C."/>
            <person name="Chatterji S."/>
            <person name="Chinwalla A."/>
            <person name="Civetta A."/>
            <person name="Clifton S.W."/>
            <person name="Comeron J.M."/>
            <person name="Costello J.C."/>
            <person name="Coyne J.A."/>
            <person name="Daub J."/>
            <person name="David R.G."/>
            <person name="Delcher A.L."/>
            <person name="Delehaunty K."/>
            <person name="Do C.B."/>
            <person name="Ebling H."/>
            <person name="Edwards K."/>
            <person name="Eickbush T."/>
            <person name="Evans J.D."/>
            <person name="Filipski A."/>
            <person name="Findeiss S."/>
            <person name="Freyhult E."/>
            <person name="Fulton L."/>
            <person name="Fulton R."/>
            <person name="Garcia A.C."/>
            <person name="Gardiner A."/>
            <person name="Garfield D.A."/>
            <person name="Garvin B.E."/>
            <person name="Gibson G."/>
            <person name="Gilbert D."/>
            <person name="Gnerre S."/>
            <person name="Godfrey J."/>
            <person name="Good R."/>
            <person name="Gotea V."/>
            <person name="Gravely B."/>
            <person name="Greenberg A.J."/>
            <person name="Griffiths-Jones S."/>
            <person name="Gross S."/>
            <person name="Guigo R."/>
            <person name="Gustafson E.A."/>
            <person name="Haerty W."/>
            <person name="Hahn M.W."/>
            <person name="Halligan D.L."/>
            <person name="Halpern A.L."/>
            <person name="Halter G.M."/>
            <person name="Han M.V."/>
            <person name="Heger A."/>
            <person name="Hillier L."/>
            <person name="Hinrichs A.S."/>
            <person name="Holmes I."/>
            <person name="Hoskins R.A."/>
            <person name="Hubisz M.J."/>
            <person name="Hultmark D."/>
            <person name="Huntley M.A."/>
            <person name="Jaffe D.B."/>
            <person name="Jagadeeshan S."/>
            <person name="Jeck W.R."/>
            <person name="Johnson J."/>
            <person name="Jones C.D."/>
            <person name="Jordan W.C."/>
            <person name="Karpen G.H."/>
            <person name="Kataoka E."/>
            <person name="Keightley P.D."/>
            <person name="Kheradpour P."/>
            <person name="Kirkness E.F."/>
            <person name="Koerich L.B."/>
            <person name="Kristiansen K."/>
            <person name="Kudrna D."/>
            <person name="Kulathinal R.J."/>
            <person name="Kumar S."/>
            <person name="Kwok R."/>
            <person name="Lander E."/>
            <person name="Langley C.H."/>
            <person name="Lapoint R."/>
            <person name="Lazzaro B.P."/>
            <person name="Lee S.J."/>
            <person name="Levesque L."/>
            <person name="Li R."/>
            <person name="Lin C.F."/>
            <person name="Lin M.F."/>
            <person name="Lindblad-Toh K."/>
            <person name="Llopart A."/>
            <person name="Long M."/>
            <person name="Low L."/>
            <person name="Lozovsky E."/>
            <person name="Lu J."/>
            <person name="Luo M."/>
            <person name="Machado C.A."/>
            <person name="Makalowski W."/>
            <person name="Marzo M."/>
            <person name="Matsuda M."/>
            <person name="Matzkin L."/>
            <person name="McAllister B."/>
            <person name="McBride C.S."/>
            <person name="McKernan B."/>
            <person name="McKernan K."/>
            <person name="Mendez-Lago M."/>
            <person name="Minx P."/>
            <person name="Mollenhauer M.U."/>
            <person name="Montooth K."/>
            <person name="Mount S.M."/>
            <person name="Mu X."/>
            <person name="Myers E."/>
            <person name="Negre B."/>
            <person name="Newfeld S."/>
            <person name="Nielsen R."/>
            <person name="Noor M.A."/>
            <person name="O'Grady P."/>
            <person name="Pachter L."/>
            <person name="Papaceit M."/>
            <person name="Parisi M.J."/>
            <person name="Parisi M."/>
            <person name="Parts L."/>
            <person name="Pedersen J.S."/>
            <person name="Pesole G."/>
            <person name="Phillippy A.M."/>
            <person name="Ponting C.P."/>
            <person name="Pop M."/>
            <person name="Porcelli D."/>
            <person name="Powell J.R."/>
            <person name="Prohaska S."/>
            <person name="Pruitt K."/>
            <person name="Puig M."/>
            <person name="Quesneville H."/>
            <person name="Ram K.R."/>
            <person name="Rand D."/>
            <person name="Rasmussen M.D."/>
            <person name="Reed L.K."/>
            <person name="Reenan R."/>
            <person name="Reily A."/>
            <person name="Remington K.A."/>
            <person name="Rieger T.T."/>
            <person name="Ritchie M.G."/>
            <person name="Robin C."/>
            <person name="Rogers Y.H."/>
            <person name="Rohde C."/>
            <person name="Rozas J."/>
            <person name="Rubenfield M.J."/>
            <person name="Ruiz A."/>
            <person name="Russo S."/>
            <person name="Salzberg S.L."/>
            <person name="Sanchez-Gracia A."/>
            <person name="Saranga D.J."/>
            <person name="Sato H."/>
            <person name="Schaeffer S.W."/>
            <person name="Schatz M.C."/>
            <person name="Schlenke T."/>
            <person name="Schwartz R."/>
            <person name="Segarra C."/>
            <person name="Singh R.S."/>
            <person name="Sirot L."/>
            <person name="Sirota M."/>
            <person name="Sisneros N.B."/>
            <person name="Smith C.D."/>
            <person name="Smith T.F."/>
            <person name="Spieth J."/>
            <person name="Stage D.E."/>
            <person name="Stark A."/>
            <person name="Stephan W."/>
            <person name="Strausberg R.L."/>
            <person name="Strempel S."/>
            <person name="Sturgill D."/>
            <person name="Sutton G."/>
            <person name="Sutton G.G."/>
            <person name="Tao W."/>
            <person name="Teichmann S."/>
            <person name="Tobari Y.N."/>
            <person name="Tomimura Y."/>
            <person name="Tsolas J.M."/>
            <person name="Valente V.L."/>
            <person name="Venter E."/>
            <person name="Venter J.C."/>
            <person name="Vicario S."/>
            <person name="Vieira F.G."/>
            <person name="Vilella A.J."/>
            <person name="Villasante A."/>
            <person name="Walenz B."/>
            <person name="Wang J."/>
            <person name="Wasserman M."/>
            <person name="Watts T."/>
            <person name="Wilson D."/>
            <person name="Wilson R.K."/>
            <person name="Wing R.A."/>
            <person name="Wolfner M.F."/>
            <person name="Wong A."/>
            <person name="Wong G.K."/>
            <person name="Wu C.I."/>
            <person name="Wu G."/>
            <person name="Yamamoto D."/>
            <person name="Yang H.P."/>
            <person name="Yang S.P."/>
            <person name="Yorke J.A."/>
            <person name="Yoshida K."/>
            <person name="Zdobnov E."/>
            <person name="Zhang P."/>
            <person name="Zhang Y."/>
            <person name="Zimin A.V."/>
            <person name="Baldwin J."/>
            <person name="Abdouelleil A."/>
            <person name="Abdulkadir J."/>
            <person name="Abebe A."/>
            <person name="Abera B."/>
            <person name="Abreu J."/>
            <person name="Acer S.C."/>
            <person name="Aftuck L."/>
            <person name="Alexander A."/>
            <person name="An P."/>
            <person name="Anderson E."/>
            <person name="Anderson S."/>
            <person name="Arachi H."/>
            <person name="Azer M."/>
            <person name="Bachantsang P."/>
            <person name="Barry A."/>
            <person name="Bayul T."/>
            <person name="Berlin A."/>
            <person name="Bessette D."/>
            <person name="Bloom T."/>
            <person name="Blye J."/>
            <person name="Boguslavskiy L."/>
            <person name="Bonnet C."/>
            <person name="Boukhgalter B."/>
            <person name="Bourzgui I."/>
            <person name="Brown A."/>
            <person name="Cahill P."/>
            <person name="Channer S."/>
            <person name="Cheshatsang Y."/>
            <person name="Chuda L."/>
            <person name="Citroen M."/>
            <person name="Collymore A."/>
            <person name="Cooke P."/>
            <person name="Costello M."/>
            <person name="D'Aco K."/>
            <person name="Daza R."/>
            <person name="De Haan G."/>
            <person name="DeGray S."/>
            <person name="DeMaso C."/>
            <person name="Dhargay N."/>
            <person name="Dooley K."/>
            <person name="Dooley E."/>
            <person name="Doricent M."/>
            <person name="Dorje P."/>
            <person name="Dorjee K."/>
            <person name="Dupes A."/>
            <person name="Elong R."/>
            <person name="Falk J."/>
            <person name="Farina A."/>
            <person name="Faro S."/>
            <person name="Ferguson D."/>
            <person name="Fisher S."/>
            <person name="Foley C.D."/>
            <person name="Franke A."/>
            <person name="Friedrich D."/>
            <person name="Gadbois L."/>
            <person name="Gearin G."/>
            <person name="Gearin C.R."/>
            <person name="Giannoukos G."/>
            <person name="Goode T."/>
            <person name="Graham J."/>
            <person name="Grandbois E."/>
            <person name="Grewal S."/>
            <person name="Gyaltsen K."/>
            <person name="Hafez N."/>
            <person name="Hagos B."/>
            <person name="Hall J."/>
            <person name="Henson C."/>
            <person name="Hollinger A."/>
            <person name="Honan T."/>
            <person name="Huard M.D."/>
            <person name="Hughes L."/>
            <person name="Hurhula B."/>
            <person name="Husby M.E."/>
            <person name="Kamat A."/>
            <person name="Kanga B."/>
            <person name="Kashin S."/>
            <person name="Khazanovich D."/>
            <person name="Kisner P."/>
            <person name="Lance K."/>
            <person name="Lara M."/>
            <person name="Lee W."/>
            <person name="Lennon N."/>
            <person name="Letendre F."/>
            <person name="LeVine R."/>
            <person name="Lipovsky A."/>
            <person name="Liu X."/>
            <person name="Liu J."/>
            <person name="Liu S."/>
            <person name="Lokyitsang T."/>
            <person name="Lokyitsang Y."/>
            <person name="Lubonja R."/>
            <person name="Lui A."/>
            <person name="MacDonald P."/>
            <person name="Magnisalis V."/>
            <person name="Maru K."/>
            <person name="Matthews C."/>
            <person name="McCusker W."/>
            <person name="McDonough S."/>
            <person name="Mehta T."/>
            <person name="Meldrim J."/>
            <person name="Meneus L."/>
            <person name="Mihai O."/>
            <person name="Mihalev A."/>
            <person name="Mihova T."/>
            <person name="Mittelman R."/>
            <person name="Mlenga V."/>
            <person name="Montmayeur A."/>
            <person name="Mulrain L."/>
            <person name="Navidi A."/>
            <person name="Naylor J."/>
            <person name="Negash T."/>
            <person name="Nguyen T."/>
            <person name="Nguyen N."/>
            <person name="Nicol R."/>
            <person name="Norbu C."/>
            <person name="Norbu N."/>
            <person name="Novod N."/>
            <person name="O'Neill B."/>
            <person name="Osman S."/>
            <person name="Markiewicz E."/>
            <person name="Oyono O.L."/>
            <person name="Patti C."/>
            <person name="Phunkhang P."/>
            <person name="Pierre F."/>
            <person name="Priest M."/>
            <person name="Raghuraman S."/>
            <person name="Rege F."/>
            <person name="Reyes R."/>
            <person name="Rise C."/>
            <person name="Rogov P."/>
            <person name="Ross K."/>
            <person name="Ryan E."/>
            <person name="Settipalli S."/>
            <person name="Shea T."/>
            <person name="Sherpa N."/>
            <person name="Shi L."/>
            <person name="Shih D."/>
            <person name="Sparrow T."/>
            <person name="Spaulding J."/>
            <person name="Stalker J."/>
            <person name="Stange-Thomann N."/>
            <person name="Stavropoulos S."/>
            <person name="Stone C."/>
            <person name="Strader C."/>
            <person name="Tesfaye S."/>
            <person name="Thomson T."/>
            <person name="Thoulutsang Y."/>
            <person name="Thoulutsang D."/>
            <person name="Topham K."/>
            <person name="Topping I."/>
            <person name="Tsamla T."/>
            <person name="Vassiliev H."/>
            <person name="Vo A."/>
            <person name="Wangchuk T."/>
            <person name="Wangdi T."/>
            <person name="Weiand M."/>
            <person name="Wilkinson J."/>
            <person name="Wilson A."/>
            <person name="Yadav S."/>
            <person name="Young G."/>
            <person name="Yu Q."/>
            <person name="Zembek L."/>
            <person name="Zhong D."/>
            <person name="Zimmer A."/>
            <person name="Zwirko Z."/>
            <person name="Jaffe D.B."/>
            <person name="Alvarez P."/>
            <person name="Brockman W."/>
            <person name="Butler J."/>
            <person name="Chin C."/>
            <person name="Gnerre S."/>
            <person name="Grabherr M."/>
            <person name="Kleber M."/>
            <person name="Mauceli E."/>
            <person name="MacCallum I."/>
        </authorList>
    </citation>
    <scope>NUCLEOTIDE SEQUENCE [LARGE SCALE GENOMIC DNA]</scope>
    <source>
        <strain evidence="15">Tucson 14024-0371.13</strain>
    </source>
</reference>